<dbReference type="AlphaFoldDB" id="A0A0D1ZEU2"/>
<feature type="compositionally biased region" description="Basic and acidic residues" evidence="5">
    <location>
        <begin position="59"/>
        <end position="86"/>
    </location>
</feature>
<comment type="subcellular location">
    <subcellularLocation>
        <location evidence="1">Nucleus</location>
        <location evidence="1">Nucleolus</location>
    </subcellularLocation>
</comment>
<feature type="compositionally biased region" description="Polar residues" evidence="5">
    <location>
        <begin position="1"/>
        <end position="13"/>
    </location>
</feature>
<feature type="compositionally biased region" description="Basic and acidic residues" evidence="5">
    <location>
        <begin position="621"/>
        <end position="637"/>
    </location>
</feature>
<evidence type="ECO:0000256" key="2">
    <source>
        <dbReference type="ARBA" id="ARBA00009087"/>
    </source>
</evidence>
<evidence type="ECO:0000313" key="8">
    <source>
        <dbReference type="EMBL" id="KIV93262.1"/>
    </source>
</evidence>
<comment type="similarity">
    <text evidence="2">Belongs to the ESF1 family.</text>
</comment>
<dbReference type="GO" id="GO:0003723">
    <property type="term" value="F:RNA binding"/>
    <property type="evidence" value="ECO:0007669"/>
    <property type="project" value="TreeGrafter"/>
</dbReference>
<dbReference type="GeneID" id="27322333"/>
<accession>A0A0D1ZEU2</accession>
<feature type="region of interest" description="Disordered" evidence="5">
    <location>
        <begin position="244"/>
        <end position="271"/>
    </location>
</feature>
<dbReference type="RefSeq" id="XP_016224836.1">
    <property type="nucleotide sequence ID" value="XM_016369048.1"/>
</dbReference>
<dbReference type="GO" id="GO:0006364">
    <property type="term" value="P:rRNA processing"/>
    <property type="evidence" value="ECO:0007669"/>
    <property type="project" value="InterPro"/>
</dbReference>
<sequence length="757" mass="85061">MSNPVKKQKTSQTHLHDPQITDPRFANIQSDPRYRLPGKKNKVKVDKRFARLLEDEDFTKRAKVDRYGRPVKSHAEQNRLKRKYEFADEDEDSGTDKDDDDDDQADDDQEVQAELNRVSASSTRDILRQGLDSDSSSTSSDSDTDEDSDLDEDDDGKDAALSETVGLGASQQSNIPMGDVTSRIAVVNLDWDNIRAADLMAVFTSFLPPSGAKLLTVSIYPSEFGKERLEREEMEGPPREIFAANANQSDEQDEDEDDEEDQDIKESLIQPDEGAEFDSAALRAYQLERLRYYYAILTFSSSAAAKHIYDAVDGTEYLTTANFFDLRFVPDDTDFSTDTPRESCDRIPDDYRPNDFVTDALQHSKVKLTWDAEDGGRKETIARAFRGGRKEIDENDLKAYLASDSSDSEDDNDNEATVNESAPQSQGLSKKEAERQKMRALLGLAPEPIKPSKKDQSSKAPVGDMQVTFTSGFSASAESGKKRSVFENSPEPDETTMEKYIRKEKERKAKRKEKQRVSKTDEDDQVDDSGAKTAMNPEADQEDDEAEDLGFDDPFFTAPDSASAGTAAKQSSSKLRKEERLKKRREREAEEEIDKKQRAQLELLMTDDTTSHGKGSKSAVRHFDMKAIEKAEKEEKKRGKKGQKGKSKESQDGPGDDFKMDTADPRFARLFDNHEYAIDPTNPRFKGTKAMKEVLDEGRKRKADQKKNKQAGPRTDLLDPDQGKKGRSKDRKANNHHGSSVSDVKSLVDKIKSKSRG</sequence>
<reference evidence="8 9" key="1">
    <citation type="submission" date="2015-01" db="EMBL/GenBank/DDBJ databases">
        <title>The Genome Sequence of Exophiala mesophila CBS40295.</title>
        <authorList>
            <consortium name="The Broad Institute Genomics Platform"/>
            <person name="Cuomo C."/>
            <person name="de Hoog S."/>
            <person name="Gorbushina A."/>
            <person name="Stielow B."/>
            <person name="Teixiera M."/>
            <person name="Abouelleil A."/>
            <person name="Chapman S.B."/>
            <person name="Priest M."/>
            <person name="Young S.K."/>
            <person name="Wortman J."/>
            <person name="Nusbaum C."/>
            <person name="Birren B."/>
        </authorList>
    </citation>
    <scope>NUCLEOTIDE SEQUENCE [LARGE SCALE GENOMIC DNA]</scope>
    <source>
        <strain evidence="8 9">CBS 40295</strain>
    </source>
</reference>
<gene>
    <name evidence="8" type="ORF">PV10_04488</name>
</gene>
<dbReference type="STRING" id="212818.A0A0D1ZEU2"/>
<dbReference type="Pfam" id="PF08159">
    <property type="entry name" value="NUC153"/>
    <property type="match status" value="1"/>
</dbReference>
<evidence type="ECO:0000256" key="3">
    <source>
        <dbReference type="ARBA" id="ARBA00023054"/>
    </source>
</evidence>
<feature type="compositionally biased region" description="Acidic residues" evidence="5">
    <location>
        <begin position="250"/>
        <end position="263"/>
    </location>
</feature>
<dbReference type="Pfam" id="PF25121">
    <property type="entry name" value="RRM_ESF1"/>
    <property type="match status" value="1"/>
</dbReference>
<feature type="compositionally biased region" description="Basic and acidic residues" evidence="5">
    <location>
        <begin position="746"/>
        <end position="757"/>
    </location>
</feature>
<feature type="compositionally biased region" description="Basic and acidic residues" evidence="5">
    <location>
        <begin position="496"/>
        <end position="507"/>
    </location>
</feature>
<feature type="domain" description="ESF1 RRM" evidence="7">
    <location>
        <begin position="181"/>
        <end position="344"/>
    </location>
</feature>
<evidence type="ECO:0000313" key="9">
    <source>
        <dbReference type="Proteomes" id="UP000054302"/>
    </source>
</evidence>
<name>A0A0D1ZEU2_EXOME</name>
<dbReference type="InterPro" id="IPR056750">
    <property type="entry name" value="RRM_ESF1"/>
</dbReference>
<feature type="region of interest" description="Disordered" evidence="5">
    <location>
        <begin position="403"/>
        <end position="757"/>
    </location>
</feature>
<feature type="compositionally biased region" description="Acidic residues" evidence="5">
    <location>
        <begin position="539"/>
        <end position="551"/>
    </location>
</feature>
<dbReference type="VEuPathDB" id="FungiDB:PV10_04488"/>
<evidence type="ECO:0000256" key="1">
    <source>
        <dbReference type="ARBA" id="ARBA00004604"/>
    </source>
</evidence>
<feature type="domain" description="NUC153" evidence="6">
    <location>
        <begin position="664"/>
        <end position="692"/>
    </location>
</feature>
<dbReference type="InterPro" id="IPR012580">
    <property type="entry name" value="NUC153"/>
</dbReference>
<feature type="region of interest" description="Disordered" evidence="5">
    <location>
        <begin position="59"/>
        <end position="173"/>
    </location>
</feature>
<dbReference type="OrthoDB" id="431825at2759"/>
<feature type="compositionally biased region" description="Basic and acidic residues" evidence="5">
    <location>
        <begin position="690"/>
        <end position="699"/>
    </location>
</feature>
<feature type="region of interest" description="Disordered" evidence="5">
    <location>
        <begin position="1"/>
        <end position="42"/>
    </location>
</feature>
<dbReference type="HOGENOM" id="CLU_010564_0_1_1"/>
<feature type="compositionally biased region" description="Polar residues" evidence="5">
    <location>
        <begin position="467"/>
        <end position="477"/>
    </location>
</feature>
<dbReference type="OMA" id="YEMEMSW"/>
<keyword evidence="3" id="KW-0175">Coiled coil</keyword>
<keyword evidence="4" id="KW-0539">Nucleus</keyword>
<dbReference type="EMBL" id="KN847522">
    <property type="protein sequence ID" value="KIV93262.1"/>
    <property type="molecule type" value="Genomic_DNA"/>
</dbReference>
<feature type="compositionally biased region" description="Acidic residues" evidence="5">
    <location>
        <begin position="87"/>
        <end position="111"/>
    </location>
</feature>
<dbReference type="Proteomes" id="UP000054302">
    <property type="component" value="Unassembled WGS sequence"/>
</dbReference>
<feature type="compositionally biased region" description="Polar residues" evidence="5">
    <location>
        <begin position="416"/>
        <end position="428"/>
    </location>
</feature>
<feature type="compositionally biased region" description="Acidic residues" evidence="5">
    <location>
        <begin position="142"/>
        <end position="156"/>
    </location>
</feature>
<evidence type="ECO:0000256" key="5">
    <source>
        <dbReference type="SAM" id="MobiDB-lite"/>
    </source>
</evidence>
<feature type="compositionally biased region" description="Low complexity" evidence="5">
    <location>
        <begin position="132"/>
        <end position="141"/>
    </location>
</feature>
<proteinExistence type="inferred from homology"/>
<dbReference type="InterPro" id="IPR039754">
    <property type="entry name" value="Esf1"/>
</dbReference>
<dbReference type="PANTHER" id="PTHR12202:SF0">
    <property type="entry name" value="ESF1 HOMOLOG"/>
    <property type="match status" value="1"/>
</dbReference>
<evidence type="ECO:0000256" key="4">
    <source>
        <dbReference type="ARBA" id="ARBA00023242"/>
    </source>
</evidence>
<keyword evidence="9" id="KW-1185">Reference proteome</keyword>
<dbReference type="PANTHER" id="PTHR12202">
    <property type="entry name" value="ESF1 HOMOLOG"/>
    <property type="match status" value="1"/>
</dbReference>
<evidence type="ECO:0000259" key="6">
    <source>
        <dbReference type="Pfam" id="PF08159"/>
    </source>
</evidence>
<organism evidence="8 9">
    <name type="scientific">Exophiala mesophila</name>
    <name type="common">Black yeast-like fungus</name>
    <dbReference type="NCBI Taxonomy" id="212818"/>
    <lineage>
        <taxon>Eukaryota</taxon>
        <taxon>Fungi</taxon>
        <taxon>Dikarya</taxon>
        <taxon>Ascomycota</taxon>
        <taxon>Pezizomycotina</taxon>
        <taxon>Eurotiomycetes</taxon>
        <taxon>Chaetothyriomycetidae</taxon>
        <taxon>Chaetothyriales</taxon>
        <taxon>Herpotrichiellaceae</taxon>
        <taxon>Exophiala</taxon>
    </lineage>
</organism>
<protein>
    <submittedName>
        <fullName evidence="8">Uncharacterized protein</fullName>
    </submittedName>
</protein>
<feature type="compositionally biased region" description="Basic and acidic residues" evidence="5">
    <location>
        <begin position="646"/>
        <end position="677"/>
    </location>
</feature>
<dbReference type="GO" id="GO:0005730">
    <property type="term" value="C:nucleolus"/>
    <property type="evidence" value="ECO:0007669"/>
    <property type="project" value="UniProtKB-SubCell"/>
</dbReference>
<evidence type="ECO:0000259" key="7">
    <source>
        <dbReference type="Pfam" id="PF25121"/>
    </source>
</evidence>